<comment type="caution">
    <text evidence="1">The sequence shown here is derived from an EMBL/GenBank/DDBJ whole genome shotgun (WGS) entry which is preliminary data.</text>
</comment>
<gene>
    <name evidence="1" type="ORF">FHS60_001534</name>
</gene>
<dbReference type="AlphaFoldDB" id="A0A7W5YGF5"/>
<evidence type="ECO:0000313" key="2">
    <source>
        <dbReference type="Proteomes" id="UP000541425"/>
    </source>
</evidence>
<accession>A0A7W5YGF5</accession>
<proteinExistence type="predicted"/>
<organism evidence="1 2">
    <name type="scientific">Alloprevotella rava</name>
    <dbReference type="NCBI Taxonomy" id="671218"/>
    <lineage>
        <taxon>Bacteria</taxon>
        <taxon>Pseudomonadati</taxon>
        <taxon>Bacteroidota</taxon>
        <taxon>Bacteroidia</taxon>
        <taxon>Bacteroidales</taxon>
        <taxon>Prevotellaceae</taxon>
        <taxon>Alloprevotella</taxon>
    </lineage>
</organism>
<dbReference type="Proteomes" id="UP000541425">
    <property type="component" value="Unassembled WGS sequence"/>
</dbReference>
<evidence type="ECO:0000313" key="1">
    <source>
        <dbReference type="EMBL" id="MBB3703061.1"/>
    </source>
</evidence>
<reference evidence="1 2" key="1">
    <citation type="submission" date="2020-08" db="EMBL/GenBank/DDBJ databases">
        <title>Genomic Encyclopedia of Type Strains, Phase IV (KMG-IV): sequencing the most valuable type-strain genomes for metagenomic binning, comparative biology and taxonomic classification.</title>
        <authorList>
            <person name="Goeker M."/>
        </authorList>
    </citation>
    <scope>NUCLEOTIDE SEQUENCE [LARGE SCALE GENOMIC DNA]</scope>
    <source>
        <strain evidence="1 2">DSM 22548</strain>
    </source>
</reference>
<name>A0A7W5YGF5_9BACT</name>
<dbReference type="EMBL" id="JACICA010000007">
    <property type="protein sequence ID" value="MBB3703061.1"/>
    <property type="molecule type" value="Genomic_DNA"/>
</dbReference>
<sequence length="30" mass="3801">MYIIELPHIFFFFPIYFPPLMTRKRESKHT</sequence>
<protein>
    <submittedName>
        <fullName evidence="1">Uncharacterized protein</fullName>
    </submittedName>
</protein>